<feature type="domain" description="HTH cro/C1-type" evidence="1">
    <location>
        <begin position="37"/>
        <end position="84"/>
    </location>
</feature>
<sequence length="272" mass="30340">MDGERNTALGEFLRTRRALLRPEQVGLSDGDRRRVPGLSRDEVARRAGLSPGYYARLERGHGRPTRRTVASLNRALCLDETGALELHRLARPTVDRRPRGHAERVSPSVLALLDDWTAAPAYILGWSDDILARNALAVALHSGFVHDDNLLRMVFLDPAGREFFRDWPAAARAAVHDLRRAARRAPDDRRLRELIGELSITSPDFRRLWAEGERRGVLPYGRHFCHPDVGELELRTEVLAIASAPGQRLVAQPAEPRSPSAEALTLLSTLVT</sequence>
<dbReference type="InterPro" id="IPR010982">
    <property type="entry name" value="Lambda_DNA-bd_dom_sf"/>
</dbReference>
<dbReference type="Gene3D" id="3.30.450.180">
    <property type="match status" value="1"/>
</dbReference>
<reference evidence="2 3" key="1">
    <citation type="submission" date="2014-05" db="EMBL/GenBank/DDBJ databases">
        <title>Draft genome sequence of Amycolatopsis rifamycinica DSM 46095.</title>
        <authorList>
            <person name="Lal R."/>
            <person name="Saxena A."/>
            <person name="Kumari R."/>
            <person name="Mukherjee U."/>
            <person name="Singh P."/>
            <person name="Sangwan N."/>
            <person name="Mahato N.K."/>
        </authorList>
    </citation>
    <scope>NUCLEOTIDE SEQUENCE [LARGE SCALE GENOMIC DNA]</scope>
    <source>
        <strain evidence="2 3">DSM 46095</strain>
    </source>
</reference>
<dbReference type="Gene3D" id="1.10.260.40">
    <property type="entry name" value="lambda repressor-like DNA-binding domains"/>
    <property type="match status" value="1"/>
</dbReference>
<dbReference type="Pfam" id="PF17765">
    <property type="entry name" value="MLTR_LBD"/>
    <property type="match status" value="1"/>
</dbReference>
<dbReference type="RefSeq" id="WP_043779588.1">
    <property type="nucleotide sequence ID" value="NZ_JMQI01000026.1"/>
</dbReference>
<protein>
    <recommendedName>
        <fullName evidence="1">HTH cro/C1-type domain-containing protein</fullName>
    </recommendedName>
</protein>
<dbReference type="CDD" id="cd00093">
    <property type="entry name" value="HTH_XRE"/>
    <property type="match status" value="1"/>
</dbReference>
<dbReference type="AlphaFoldDB" id="A0A066U2U4"/>
<dbReference type="eggNOG" id="COG1396">
    <property type="taxonomic scope" value="Bacteria"/>
</dbReference>
<dbReference type="PANTHER" id="PTHR35010">
    <property type="entry name" value="BLL4672 PROTEIN-RELATED"/>
    <property type="match status" value="1"/>
</dbReference>
<comment type="caution">
    <text evidence="2">The sequence shown here is derived from an EMBL/GenBank/DDBJ whole genome shotgun (WGS) entry which is preliminary data.</text>
</comment>
<dbReference type="SMART" id="SM00530">
    <property type="entry name" value="HTH_XRE"/>
    <property type="match status" value="1"/>
</dbReference>
<dbReference type="Proteomes" id="UP000027345">
    <property type="component" value="Unassembled WGS sequence"/>
</dbReference>
<proteinExistence type="predicted"/>
<organism evidence="2 3">
    <name type="scientific">Amycolatopsis rifamycinica</name>
    <dbReference type="NCBI Taxonomy" id="287986"/>
    <lineage>
        <taxon>Bacteria</taxon>
        <taxon>Bacillati</taxon>
        <taxon>Actinomycetota</taxon>
        <taxon>Actinomycetes</taxon>
        <taxon>Pseudonocardiales</taxon>
        <taxon>Pseudonocardiaceae</taxon>
        <taxon>Amycolatopsis</taxon>
    </lineage>
</organism>
<name>A0A066U2U4_9PSEU</name>
<dbReference type="InterPro" id="IPR001387">
    <property type="entry name" value="Cro/C1-type_HTH"/>
</dbReference>
<gene>
    <name evidence="2" type="ORF">DV20_12530</name>
</gene>
<dbReference type="PROSITE" id="PS50943">
    <property type="entry name" value="HTH_CROC1"/>
    <property type="match status" value="1"/>
</dbReference>
<dbReference type="EMBL" id="JMQI01000026">
    <property type="protein sequence ID" value="KDN21751.1"/>
    <property type="molecule type" value="Genomic_DNA"/>
</dbReference>
<dbReference type="SUPFAM" id="SSF47413">
    <property type="entry name" value="lambda repressor-like DNA-binding domains"/>
    <property type="match status" value="1"/>
</dbReference>
<dbReference type="GO" id="GO:0003677">
    <property type="term" value="F:DNA binding"/>
    <property type="evidence" value="ECO:0007669"/>
    <property type="project" value="InterPro"/>
</dbReference>
<evidence type="ECO:0000313" key="2">
    <source>
        <dbReference type="EMBL" id="KDN21751.1"/>
    </source>
</evidence>
<dbReference type="InterPro" id="IPR041413">
    <property type="entry name" value="MLTR_LBD"/>
</dbReference>
<keyword evidence="3" id="KW-1185">Reference proteome</keyword>
<accession>A0A066U2U4</accession>
<dbReference type="OrthoDB" id="3518652at2"/>
<dbReference type="Pfam" id="PF13560">
    <property type="entry name" value="HTH_31"/>
    <property type="match status" value="1"/>
</dbReference>
<evidence type="ECO:0000259" key="1">
    <source>
        <dbReference type="PROSITE" id="PS50943"/>
    </source>
</evidence>
<dbReference type="STRING" id="287986.DV20_12530"/>
<evidence type="ECO:0000313" key="3">
    <source>
        <dbReference type="Proteomes" id="UP000027345"/>
    </source>
</evidence>
<dbReference type="PANTHER" id="PTHR35010:SF2">
    <property type="entry name" value="BLL4672 PROTEIN"/>
    <property type="match status" value="1"/>
</dbReference>